<organism evidence="3 4">
    <name type="scientific">Vibrio mangrovi</name>
    <dbReference type="NCBI Taxonomy" id="474394"/>
    <lineage>
        <taxon>Bacteria</taxon>
        <taxon>Pseudomonadati</taxon>
        <taxon>Pseudomonadota</taxon>
        <taxon>Gammaproteobacteria</taxon>
        <taxon>Vibrionales</taxon>
        <taxon>Vibrionaceae</taxon>
        <taxon>Vibrio</taxon>
    </lineage>
</organism>
<gene>
    <name evidence="2" type="ORF">SBX37_08220</name>
    <name evidence="3" type="ORF">VIM7927_03652</name>
</gene>
<reference evidence="3 4" key="1">
    <citation type="submission" date="2017-05" db="EMBL/GenBank/DDBJ databases">
        <authorList>
            <person name="Song R."/>
            <person name="Chenine A.L."/>
            <person name="Ruprecht R.M."/>
        </authorList>
    </citation>
    <scope>NUCLEOTIDE SEQUENCE [LARGE SCALE GENOMIC DNA]</scope>
    <source>
        <strain evidence="3 4">CECT 7927</strain>
    </source>
</reference>
<reference evidence="2 5" key="2">
    <citation type="submission" date="2023-11" db="EMBL/GenBank/DDBJ databases">
        <title>Plant-associative lifestyle of Vibrio porteresiae and its evolutionary dynamics.</title>
        <authorList>
            <person name="Rameshkumar N."/>
            <person name="Kirti K."/>
        </authorList>
    </citation>
    <scope>NUCLEOTIDE SEQUENCE [LARGE SCALE GENOMIC DNA]</scope>
    <source>
        <strain evidence="2 5">MSSRF38</strain>
    </source>
</reference>
<dbReference type="EMBL" id="JAWRCO010000001">
    <property type="protein sequence ID" value="MDW6002843.1"/>
    <property type="molecule type" value="Genomic_DNA"/>
</dbReference>
<dbReference type="Proteomes" id="UP001283366">
    <property type="component" value="Unassembled WGS sequence"/>
</dbReference>
<keyword evidence="1" id="KW-0812">Transmembrane</keyword>
<sequence length="179" mass="20219">MISILSIFALLVLGIVLGAGSSYVPLETLESTIFPYASISILVAIIIALSIYKGTKEKPAGFKYLVLHYKEGRYKEFFFVLMALPFFSFIMGYFVYMVFATLPAYPTKLLSENVYVKPSICIKTGRGKIRGSWSLFRLENGEEWKVSGFGQVCPNHRRSCNVTYKQGIMGYYVLHLECS</sequence>
<keyword evidence="1" id="KW-0472">Membrane</keyword>
<feature type="transmembrane region" description="Helical" evidence="1">
    <location>
        <begin position="77"/>
        <end position="99"/>
    </location>
</feature>
<evidence type="ECO:0000313" key="4">
    <source>
        <dbReference type="Proteomes" id="UP000196125"/>
    </source>
</evidence>
<dbReference type="OrthoDB" id="9849615at2"/>
<name>A0A1Y6J0S9_9VIBR</name>
<evidence type="ECO:0000313" key="2">
    <source>
        <dbReference type="EMBL" id="MDW6002843.1"/>
    </source>
</evidence>
<accession>A0A1Y6J0S9</accession>
<evidence type="ECO:0000256" key="1">
    <source>
        <dbReference type="SAM" id="Phobius"/>
    </source>
</evidence>
<keyword evidence="1" id="KW-1133">Transmembrane helix</keyword>
<dbReference type="RefSeq" id="WP_143693289.1">
    <property type="nucleotide sequence ID" value="NZ_AP024883.1"/>
</dbReference>
<proteinExistence type="predicted"/>
<evidence type="ECO:0000313" key="3">
    <source>
        <dbReference type="EMBL" id="SMS02332.1"/>
    </source>
</evidence>
<keyword evidence="5" id="KW-1185">Reference proteome</keyword>
<dbReference type="AlphaFoldDB" id="A0A1Y6J0S9"/>
<evidence type="ECO:0000313" key="5">
    <source>
        <dbReference type="Proteomes" id="UP001283366"/>
    </source>
</evidence>
<protein>
    <submittedName>
        <fullName evidence="3">Uncharacterized protein</fullName>
    </submittedName>
</protein>
<dbReference type="EMBL" id="FXXI01000009">
    <property type="protein sequence ID" value="SMS02332.1"/>
    <property type="molecule type" value="Genomic_DNA"/>
</dbReference>
<feature type="transmembrane region" description="Helical" evidence="1">
    <location>
        <begin position="34"/>
        <end position="52"/>
    </location>
</feature>
<dbReference type="Proteomes" id="UP000196125">
    <property type="component" value="Unassembled WGS sequence"/>
</dbReference>